<comment type="subcellular location">
    <subcellularLocation>
        <location evidence="5">Cytoplasm</location>
    </subcellularLocation>
    <text evidence="5">Associates with late stage pre-50S ribosomal subunits.</text>
</comment>
<accession>A0ABS3TN24</accession>
<keyword evidence="2 5" id="KW-0690">Ribosome biogenesis</keyword>
<comment type="function">
    <text evidence="5">Member of a network of 50S ribosomal subunit biogenesis factors which assembles along the 30S-50S interface, preventing incorrect 23S rRNA structures from forming. Promotes peptidyl transferase center (PTC) maturation.</text>
</comment>
<feature type="compositionally biased region" description="Low complexity" evidence="6">
    <location>
        <begin position="1"/>
        <end position="14"/>
    </location>
</feature>
<evidence type="ECO:0000256" key="2">
    <source>
        <dbReference type="ARBA" id="ARBA00022517"/>
    </source>
</evidence>
<dbReference type="SUPFAM" id="SSF158710">
    <property type="entry name" value="PSPTO4464-like"/>
    <property type="match status" value="1"/>
</dbReference>
<evidence type="ECO:0000256" key="3">
    <source>
        <dbReference type="ARBA" id="ARBA00022730"/>
    </source>
</evidence>
<proteinExistence type="inferred from homology"/>
<organism evidence="7 8">
    <name type="scientific">Pseudomonas schmalbachii</name>
    <dbReference type="NCBI Taxonomy" id="2816993"/>
    <lineage>
        <taxon>Bacteria</taxon>
        <taxon>Pseudomonadati</taxon>
        <taxon>Pseudomonadota</taxon>
        <taxon>Gammaproteobacteria</taxon>
        <taxon>Pseudomonadales</taxon>
        <taxon>Pseudomonadaceae</taxon>
        <taxon>Pseudomonas</taxon>
    </lineage>
</organism>
<keyword evidence="4 5" id="KW-0694">RNA-binding</keyword>
<dbReference type="InterPro" id="IPR023153">
    <property type="entry name" value="DarP_sf"/>
</dbReference>
<dbReference type="PANTHER" id="PTHR38101:SF1">
    <property type="entry name" value="UPF0307 PROTEIN YJGA"/>
    <property type="match status" value="1"/>
</dbReference>
<evidence type="ECO:0000256" key="6">
    <source>
        <dbReference type="SAM" id="MobiDB-lite"/>
    </source>
</evidence>
<dbReference type="CDD" id="cd16331">
    <property type="entry name" value="YjgA-like"/>
    <property type="match status" value="1"/>
</dbReference>
<comment type="caution">
    <text evidence="7">The sequence shown here is derived from an EMBL/GenBank/DDBJ whole genome shotgun (WGS) entry which is preliminary data.</text>
</comment>
<evidence type="ECO:0000313" key="7">
    <source>
        <dbReference type="EMBL" id="MBO3275066.1"/>
    </source>
</evidence>
<comment type="similarity">
    <text evidence="5">Belongs to the DarP family.</text>
</comment>
<keyword evidence="8" id="KW-1185">Reference proteome</keyword>
<dbReference type="Pfam" id="PF04751">
    <property type="entry name" value="DarP"/>
    <property type="match status" value="1"/>
</dbReference>
<evidence type="ECO:0000256" key="4">
    <source>
        <dbReference type="ARBA" id="ARBA00022884"/>
    </source>
</evidence>
<keyword evidence="3 5" id="KW-0699">rRNA-binding</keyword>
<dbReference type="Gene3D" id="1.10.60.30">
    <property type="entry name" value="PSPTO4464-like domains"/>
    <property type="match status" value="2"/>
</dbReference>
<keyword evidence="1 5" id="KW-0963">Cytoplasm</keyword>
<evidence type="ECO:0000256" key="1">
    <source>
        <dbReference type="ARBA" id="ARBA00022490"/>
    </source>
</evidence>
<reference evidence="7 8" key="1">
    <citation type="submission" date="2020-12" db="EMBL/GenBank/DDBJ databases">
        <title>Pseudomonas schmalbachii sp. nov. isolated from millipede gut.</title>
        <authorList>
            <person name="Shelomi M."/>
        </authorList>
    </citation>
    <scope>NUCLEOTIDE SEQUENCE [LARGE SCALE GENOMIC DNA]</scope>
    <source>
        <strain evidence="7 8">Milli4</strain>
    </source>
</reference>
<dbReference type="EMBL" id="JAELYA010000002">
    <property type="protein sequence ID" value="MBO3275066.1"/>
    <property type="molecule type" value="Genomic_DNA"/>
</dbReference>
<sequence length="208" mass="23805">MAVGGAPAPCADPAGPDKRPSTRYHGGVFHWITAMAEYHDDDSLFEEKSKTQIKRELHALQDLGQRLTTLKPDVLERLPLTDMLRKALADAPKHKANVAKKRHVQYIGKLMRDQDIEAITTLIDQLDSSTREYNERFHALERWRDRLIGGGEDALASFFAEYPDSDRQHLLQLIRHAQHEAAHNKPPAAARKIFKYIRELDELKRGLR</sequence>
<dbReference type="NCBIfam" id="NF003593">
    <property type="entry name" value="PRK05255.1-1"/>
    <property type="match status" value="1"/>
</dbReference>
<dbReference type="HAMAP" id="MF_00765">
    <property type="entry name" value="DarP"/>
    <property type="match status" value="1"/>
</dbReference>
<feature type="region of interest" description="Disordered" evidence="6">
    <location>
        <begin position="1"/>
        <end position="22"/>
    </location>
</feature>
<evidence type="ECO:0000256" key="5">
    <source>
        <dbReference type="HAMAP-Rule" id="MF_00765"/>
    </source>
</evidence>
<evidence type="ECO:0000313" key="8">
    <source>
        <dbReference type="Proteomes" id="UP000669060"/>
    </source>
</evidence>
<dbReference type="Proteomes" id="UP000669060">
    <property type="component" value="Unassembled WGS sequence"/>
</dbReference>
<name>A0ABS3TN24_9PSED</name>
<dbReference type="PANTHER" id="PTHR38101">
    <property type="entry name" value="UPF0307 PROTEIN YJGA"/>
    <property type="match status" value="1"/>
</dbReference>
<dbReference type="InterPro" id="IPR006839">
    <property type="entry name" value="DarP"/>
</dbReference>
<gene>
    <name evidence="5" type="primary">darP</name>
    <name evidence="7" type="ORF">JFY56_07515</name>
</gene>
<protein>
    <recommendedName>
        <fullName evidence="5">Dual-action ribosomal maturation protein DarP</fullName>
    </recommendedName>
    <alternativeName>
        <fullName evidence="5">Large ribosomal subunit assembly factor DarP</fullName>
    </alternativeName>
</protein>